<reference evidence="2" key="1">
    <citation type="journal article" date="2022" name="Mol. Ecol. Resour.">
        <title>The genomes of chicory, endive, great burdock and yacon provide insights into Asteraceae palaeo-polyploidization history and plant inulin production.</title>
        <authorList>
            <person name="Fan W."/>
            <person name="Wang S."/>
            <person name="Wang H."/>
            <person name="Wang A."/>
            <person name="Jiang F."/>
            <person name="Liu H."/>
            <person name="Zhao H."/>
            <person name="Xu D."/>
            <person name="Zhang Y."/>
        </authorList>
    </citation>
    <scope>NUCLEOTIDE SEQUENCE [LARGE SCALE GENOMIC DNA]</scope>
    <source>
        <strain evidence="2">cv. Niubang</strain>
    </source>
</reference>
<proteinExistence type="predicted"/>
<dbReference type="Proteomes" id="UP001055879">
    <property type="component" value="Linkage Group LG12"/>
</dbReference>
<reference evidence="1 2" key="2">
    <citation type="journal article" date="2022" name="Mol. Ecol. Resour.">
        <title>The genomes of chicory, endive, great burdock and yacon provide insights into Asteraceae paleo-polyploidization history and plant inulin production.</title>
        <authorList>
            <person name="Fan W."/>
            <person name="Wang S."/>
            <person name="Wang H."/>
            <person name="Wang A."/>
            <person name="Jiang F."/>
            <person name="Liu H."/>
            <person name="Zhao H."/>
            <person name="Xu D."/>
            <person name="Zhang Y."/>
        </authorList>
    </citation>
    <scope>NUCLEOTIDE SEQUENCE [LARGE SCALE GENOMIC DNA]</scope>
    <source>
        <strain evidence="2">cv. Niubang</strain>
    </source>
</reference>
<evidence type="ECO:0000313" key="1">
    <source>
        <dbReference type="EMBL" id="KAI3685488.1"/>
    </source>
</evidence>
<evidence type="ECO:0000313" key="2">
    <source>
        <dbReference type="Proteomes" id="UP001055879"/>
    </source>
</evidence>
<comment type="caution">
    <text evidence="1">The sequence shown here is derived from an EMBL/GenBank/DDBJ whole genome shotgun (WGS) entry which is preliminary data.</text>
</comment>
<accession>A0ACB8YK24</accession>
<dbReference type="EMBL" id="CM042058">
    <property type="protein sequence ID" value="KAI3685488.1"/>
    <property type="molecule type" value="Genomic_DNA"/>
</dbReference>
<protein>
    <submittedName>
        <fullName evidence="1">Uncharacterized protein</fullName>
    </submittedName>
</protein>
<gene>
    <name evidence="1" type="ORF">L6452_34735</name>
</gene>
<organism evidence="1 2">
    <name type="scientific">Arctium lappa</name>
    <name type="common">Greater burdock</name>
    <name type="synonym">Lappa major</name>
    <dbReference type="NCBI Taxonomy" id="4217"/>
    <lineage>
        <taxon>Eukaryota</taxon>
        <taxon>Viridiplantae</taxon>
        <taxon>Streptophyta</taxon>
        <taxon>Embryophyta</taxon>
        <taxon>Tracheophyta</taxon>
        <taxon>Spermatophyta</taxon>
        <taxon>Magnoliopsida</taxon>
        <taxon>eudicotyledons</taxon>
        <taxon>Gunneridae</taxon>
        <taxon>Pentapetalae</taxon>
        <taxon>asterids</taxon>
        <taxon>campanulids</taxon>
        <taxon>Asterales</taxon>
        <taxon>Asteraceae</taxon>
        <taxon>Carduoideae</taxon>
        <taxon>Cardueae</taxon>
        <taxon>Arctiinae</taxon>
        <taxon>Arctium</taxon>
    </lineage>
</organism>
<name>A0ACB8YK24_ARCLA</name>
<sequence length="77" mass="8475">MWENTSLLSYTCFAFLYLFCGAIGRKEEVGSFLQVLPIFDGTNDMVVQQLTAAIDGTKDMVVQQLTTAIDGTNDMGE</sequence>
<keyword evidence="2" id="KW-1185">Reference proteome</keyword>